<dbReference type="InterPro" id="IPR017974">
    <property type="entry name" value="Claudin_CS"/>
</dbReference>
<evidence type="ECO:0000256" key="3">
    <source>
        <dbReference type="ARBA" id="ARBA00022989"/>
    </source>
</evidence>
<evidence type="ECO:0000313" key="6">
    <source>
        <dbReference type="Proteomes" id="UP000649573"/>
    </source>
</evidence>
<name>A0ABQ2UQI1_9PSEU</name>
<sequence>MPIAVRFEFTPDDGGEGKKEVRRFDREHFLVGPESDENEMTSWAREAFVFLDEEWLGNYRGLGYYCVVIQEEEGLDVKILGECGSRVETVPAFAETRGWVNVHQNNSGEPCVHSGLWVSCAYTSPNCPQNCRASEILAEEPSGK</sequence>
<reference evidence="6" key="1">
    <citation type="journal article" date="2019" name="Int. J. Syst. Evol. Microbiol.">
        <title>The Global Catalogue of Microorganisms (GCM) 10K type strain sequencing project: providing services to taxonomists for standard genome sequencing and annotation.</title>
        <authorList>
            <consortium name="The Broad Institute Genomics Platform"/>
            <consortium name="The Broad Institute Genome Sequencing Center for Infectious Disease"/>
            <person name="Wu L."/>
            <person name="Ma J."/>
        </authorList>
    </citation>
    <scope>NUCLEOTIDE SEQUENCE [LARGE SCALE GENOMIC DNA]</scope>
    <source>
        <strain evidence="6">JCM 3296</strain>
    </source>
</reference>
<keyword evidence="3" id="KW-1133">Transmembrane helix</keyword>
<protein>
    <submittedName>
        <fullName evidence="5">Uncharacterized protein</fullName>
    </submittedName>
</protein>
<dbReference type="PROSITE" id="PS01346">
    <property type="entry name" value="CLAUDIN"/>
    <property type="match status" value="1"/>
</dbReference>
<gene>
    <name evidence="5" type="ORF">GCM10010178_42760</name>
</gene>
<dbReference type="EMBL" id="BMRE01000018">
    <property type="protein sequence ID" value="GGU45753.1"/>
    <property type="molecule type" value="Genomic_DNA"/>
</dbReference>
<evidence type="ECO:0000256" key="1">
    <source>
        <dbReference type="ARBA" id="ARBA00004141"/>
    </source>
</evidence>
<keyword evidence="2" id="KW-0812">Transmembrane</keyword>
<keyword evidence="6" id="KW-1185">Reference proteome</keyword>
<evidence type="ECO:0000313" key="5">
    <source>
        <dbReference type="EMBL" id="GGU45753.1"/>
    </source>
</evidence>
<evidence type="ECO:0000256" key="2">
    <source>
        <dbReference type="ARBA" id="ARBA00022692"/>
    </source>
</evidence>
<accession>A0ABQ2UQI1</accession>
<dbReference type="RefSeq" id="WP_189255469.1">
    <property type="nucleotide sequence ID" value="NZ_BMRE01000018.1"/>
</dbReference>
<dbReference type="Proteomes" id="UP000649573">
    <property type="component" value="Unassembled WGS sequence"/>
</dbReference>
<proteinExistence type="predicted"/>
<comment type="caution">
    <text evidence="5">The sequence shown here is derived from an EMBL/GenBank/DDBJ whole genome shotgun (WGS) entry which is preliminary data.</text>
</comment>
<keyword evidence="4" id="KW-0472">Membrane</keyword>
<comment type="subcellular location">
    <subcellularLocation>
        <location evidence="1">Membrane</location>
        <topology evidence="1">Multi-pass membrane protein</topology>
    </subcellularLocation>
</comment>
<evidence type="ECO:0000256" key="4">
    <source>
        <dbReference type="ARBA" id="ARBA00023136"/>
    </source>
</evidence>
<organism evidence="5 6">
    <name type="scientific">Lentzea flava</name>
    <dbReference type="NCBI Taxonomy" id="103732"/>
    <lineage>
        <taxon>Bacteria</taxon>
        <taxon>Bacillati</taxon>
        <taxon>Actinomycetota</taxon>
        <taxon>Actinomycetes</taxon>
        <taxon>Pseudonocardiales</taxon>
        <taxon>Pseudonocardiaceae</taxon>
        <taxon>Lentzea</taxon>
    </lineage>
</organism>